<dbReference type="AlphaFoldDB" id="A0A9P0N8G0"/>
<feature type="coiled-coil region" evidence="1">
    <location>
        <begin position="108"/>
        <end position="149"/>
    </location>
</feature>
<organism evidence="2 3">
    <name type="scientific">Spodoptera littoralis</name>
    <name type="common">Egyptian cotton leafworm</name>
    <dbReference type="NCBI Taxonomy" id="7109"/>
    <lineage>
        <taxon>Eukaryota</taxon>
        <taxon>Metazoa</taxon>
        <taxon>Ecdysozoa</taxon>
        <taxon>Arthropoda</taxon>
        <taxon>Hexapoda</taxon>
        <taxon>Insecta</taxon>
        <taxon>Pterygota</taxon>
        <taxon>Neoptera</taxon>
        <taxon>Endopterygota</taxon>
        <taxon>Lepidoptera</taxon>
        <taxon>Glossata</taxon>
        <taxon>Ditrysia</taxon>
        <taxon>Noctuoidea</taxon>
        <taxon>Noctuidae</taxon>
        <taxon>Amphipyrinae</taxon>
        <taxon>Spodoptera</taxon>
    </lineage>
</organism>
<evidence type="ECO:0000313" key="3">
    <source>
        <dbReference type="Proteomes" id="UP001153321"/>
    </source>
</evidence>
<evidence type="ECO:0000256" key="1">
    <source>
        <dbReference type="SAM" id="Coils"/>
    </source>
</evidence>
<proteinExistence type="predicted"/>
<evidence type="ECO:0000313" key="2">
    <source>
        <dbReference type="EMBL" id="CAH1645231.1"/>
    </source>
</evidence>
<sequence length="346" mass="39496">MDPCVGECELAERDPGLCVCKEGPTLDILKDIQRLYEEKLEQLERACGVTKLQQQVNLLRSWVSDLVGQNTLLARAVEELETEATTKLMMERQKNSERGSKNIICGKVSELKLLNESLHKENMAKEREIRQLNKEAQAYEQTIMNLRKEMSSCKYHSPEVAKKDAEVMAGMCCTGTECGEWEPVKDISELLRHETLKYQERIQKMETNLKSSSDNIRALRKVNVTLSEEMHAMRRVCAALDEQCRDANMRALFKDDIIKEMRRQLKLAKAKIKDNSEVTSLKSKDYVSGDGECPHGSSASYDSVTIACVRAQPRRKRDVPLRDTALRPYDCRTNINLSNDESMNID</sequence>
<reference evidence="2" key="1">
    <citation type="submission" date="2022-02" db="EMBL/GenBank/DDBJ databases">
        <authorList>
            <person name="King R."/>
        </authorList>
    </citation>
    <scope>NUCLEOTIDE SEQUENCE</scope>
</reference>
<keyword evidence="1" id="KW-0175">Coiled coil</keyword>
<dbReference type="Proteomes" id="UP001153321">
    <property type="component" value="Chromosome 5"/>
</dbReference>
<gene>
    <name evidence="2" type="ORF">SPLIT_LOCUS10584</name>
</gene>
<name>A0A9P0N8G0_SPOLI</name>
<protein>
    <submittedName>
        <fullName evidence="2">Uncharacterized protein</fullName>
    </submittedName>
</protein>
<accession>A0A9P0N8G0</accession>
<keyword evidence="3" id="KW-1185">Reference proteome</keyword>
<dbReference type="EMBL" id="LR824536">
    <property type="protein sequence ID" value="CAH1645231.1"/>
    <property type="molecule type" value="Genomic_DNA"/>
</dbReference>